<sequence length="77" mass="8694">MKEIIGRFTVIDEEGLRSRAIVGQEKEIDEGHLIIASKKSYRLHDLEGEEIMPTDTPNIFLRSDGSLLKKVGVIRNS</sequence>
<dbReference type="EMBL" id="FRFE01000012">
    <property type="protein sequence ID" value="SHO48977.1"/>
    <property type="molecule type" value="Genomic_DNA"/>
</dbReference>
<proteinExistence type="predicted"/>
<keyword evidence="2" id="KW-1185">Reference proteome</keyword>
<name>A0A1M7Y8N4_9BACT</name>
<evidence type="ECO:0000313" key="2">
    <source>
        <dbReference type="Proteomes" id="UP000184603"/>
    </source>
</evidence>
<protein>
    <submittedName>
        <fullName evidence="1">Uncharacterized protein</fullName>
    </submittedName>
</protein>
<reference evidence="1 2" key="1">
    <citation type="submission" date="2016-12" db="EMBL/GenBank/DDBJ databases">
        <authorList>
            <person name="Song W.-J."/>
            <person name="Kurnit D.M."/>
        </authorList>
    </citation>
    <scope>NUCLEOTIDE SEQUENCE [LARGE SCALE GENOMIC DNA]</scope>
    <source>
        <strain evidence="1 2">DSM 18488</strain>
    </source>
</reference>
<gene>
    <name evidence="1" type="ORF">SAMN02745220_02578</name>
</gene>
<dbReference type="AlphaFoldDB" id="A0A1M7Y8N4"/>
<dbReference type="RefSeq" id="WP_073613871.1">
    <property type="nucleotide sequence ID" value="NZ_FRFE01000012.1"/>
</dbReference>
<dbReference type="Proteomes" id="UP000184603">
    <property type="component" value="Unassembled WGS sequence"/>
</dbReference>
<dbReference type="OrthoDB" id="5435026at2"/>
<accession>A0A1M7Y8N4</accession>
<organism evidence="1 2">
    <name type="scientific">Desulfopila aestuarii DSM 18488</name>
    <dbReference type="NCBI Taxonomy" id="1121416"/>
    <lineage>
        <taxon>Bacteria</taxon>
        <taxon>Pseudomonadati</taxon>
        <taxon>Thermodesulfobacteriota</taxon>
        <taxon>Desulfobulbia</taxon>
        <taxon>Desulfobulbales</taxon>
        <taxon>Desulfocapsaceae</taxon>
        <taxon>Desulfopila</taxon>
    </lineage>
</organism>
<evidence type="ECO:0000313" key="1">
    <source>
        <dbReference type="EMBL" id="SHO48977.1"/>
    </source>
</evidence>